<dbReference type="CDD" id="cd03375">
    <property type="entry name" value="TPP_OGFOR"/>
    <property type="match status" value="1"/>
</dbReference>
<comment type="caution">
    <text evidence="4">The sequence shown here is derived from an EMBL/GenBank/DDBJ whole genome shotgun (WGS) entry which is preliminary data.</text>
</comment>
<dbReference type="RefSeq" id="WP_263341253.1">
    <property type="nucleotide sequence ID" value="NZ_JAGSYH010000007.1"/>
</dbReference>
<dbReference type="EMBL" id="JBHSPH010000004">
    <property type="protein sequence ID" value="MFC5863424.1"/>
    <property type="molecule type" value="Genomic_DNA"/>
</dbReference>
<dbReference type="Pfam" id="PF12367">
    <property type="entry name" value="PFO_beta_C"/>
    <property type="match status" value="1"/>
</dbReference>
<dbReference type="Pfam" id="PF02775">
    <property type="entry name" value="TPP_enzyme_C"/>
    <property type="match status" value="1"/>
</dbReference>
<evidence type="ECO:0000256" key="1">
    <source>
        <dbReference type="ARBA" id="ARBA00023002"/>
    </source>
</evidence>
<accession>A0ABW1EHF1</accession>
<dbReference type="InterPro" id="IPR029061">
    <property type="entry name" value="THDP-binding"/>
</dbReference>
<dbReference type="PANTHER" id="PTHR48084:SF5">
    <property type="entry name" value="BLR6744 PROTEIN"/>
    <property type="match status" value="1"/>
</dbReference>
<gene>
    <name evidence="4" type="ORF">ACFPT7_14055</name>
</gene>
<dbReference type="Proteomes" id="UP001596091">
    <property type="component" value="Unassembled WGS sequence"/>
</dbReference>
<protein>
    <submittedName>
        <fullName evidence="4">2-oxoacid:ferredoxin oxidoreductase subunit beta</fullName>
    </submittedName>
</protein>
<evidence type="ECO:0000259" key="2">
    <source>
        <dbReference type="Pfam" id="PF02775"/>
    </source>
</evidence>
<dbReference type="InterPro" id="IPR032686">
    <property type="entry name" value="PFO_beta_C"/>
</dbReference>
<feature type="domain" description="Thiamine pyrophosphate enzyme TPP-binding" evidence="2">
    <location>
        <begin position="64"/>
        <end position="212"/>
    </location>
</feature>
<dbReference type="PANTHER" id="PTHR48084">
    <property type="entry name" value="2-OXOGLUTARATE OXIDOREDUCTASE SUBUNIT KORB-RELATED"/>
    <property type="match status" value="1"/>
</dbReference>
<sequence>MATATATPTPAPKVNRIGLPVIEYRGGKTTLCAGCGHNAISERIIDAMYEMGVQPERVMKLSGIGCSSKSPAYFMNRSHSFNSVHGRMPSVATGSILANHTMQAIGVSGDGDTASIGMGQFVHLLRRNLPMIYIIEDNGVYGLTKGQFSATADIGSKLKTGVINDLPPIDTCSLAIQLGATFVGRSFSGDKKQLLAMLKAAIAHKGTVMLDVISPCVTFNDHEGSTKSYKFMQEHDEPINELGFVPSFEDISVEYDPGTTTDVKLHDGSSLRLRKLREDYDPTDKVSAVKALMEAHEGGEVLTGVFYVNPEKPSFTDLLNLVDQPLGTLPESVVRPSKEALDKVMASLQ</sequence>
<dbReference type="InterPro" id="IPR051457">
    <property type="entry name" value="2-oxoacid:Fd_oxidoreductase"/>
</dbReference>
<dbReference type="InterPro" id="IPR011766">
    <property type="entry name" value="TPP_enzyme_TPP-bd"/>
</dbReference>
<proteinExistence type="predicted"/>
<name>A0ABW1EHF1_9BACT</name>
<reference evidence="5" key="1">
    <citation type="journal article" date="2019" name="Int. J. Syst. Evol. Microbiol.">
        <title>The Global Catalogue of Microorganisms (GCM) 10K type strain sequencing project: providing services to taxonomists for standard genome sequencing and annotation.</title>
        <authorList>
            <consortium name="The Broad Institute Genomics Platform"/>
            <consortium name="The Broad Institute Genome Sequencing Center for Infectious Disease"/>
            <person name="Wu L."/>
            <person name="Ma J."/>
        </authorList>
    </citation>
    <scope>NUCLEOTIDE SEQUENCE [LARGE SCALE GENOMIC DNA]</scope>
    <source>
        <strain evidence="5">JCM 4087</strain>
    </source>
</reference>
<keyword evidence="1" id="KW-0560">Oxidoreductase</keyword>
<dbReference type="Gene3D" id="3.40.50.970">
    <property type="match status" value="1"/>
</dbReference>
<dbReference type="SUPFAM" id="SSF52518">
    <property type="entry name" value="Thiamin diphosphate-binding fold (THDP-binding)"/>
    <property type="match status" value="1"/>
</dbReference>
<evidence type="ECO:0000313" key="5">
    <source>
        <dbReference type="Proteomes" id="UP001596091"/>
    </source>
</evidence>
<organism evidence="4 5">
    <name type="scientific">Acidicapsa dinghuensis</name>
    <dbReference type="NCBI Taxonomy" id="2218256"/>
    <lineage>
        <taxon>Bacteria</taxon>
        <taxon>Pseudomonadati</taxon>
        <taxon>Acidobacteriota</taxon>
        <taxon>Terriglobia</taxon>
        <taxon>Terriglobales</taxon>
        <taxon>Acidobacteriaceae</taxon>
        <taxon>Acidicapsa</taxon>
    </lineage>
</organism>
<feature type="domain" description="Pyruvate ferredoxin oxidoreductase beta subunit C-terminal" evidence="3">
    <location>
        <begin position="272"/>
        <end position="320"/>
    </location>
</feature>
<keyword evidence="5" id="KW-1185">Reference proteome</keyword>
<evidence type="ECO:0000259" key="3">
    <source>
        <dbReference type="Pfam" id="PF12367"/>
    </source>
</evidence>
<evidence type="ECO:0000313" key="4">
    <source>
        <dbReference type="EMBL" id="MFC5863424.1"/>
    </source>
</evidence>